<evidence type="ECO:0000256" key="1">
    <source>
        <dbReference type="ARBA" id="ARBA00007039"/>
    </source>
</evidence>
<dbReference type="GO" id="GO:0006515">
    <property type="term" value="P:protein quality control for misfolded or incompletely synthesized proteins"/>
    <property type="evidence" value="ECO:0007669"/>
    <property type="project" value="TreeGrafter"/>
</dbReference>
<dbReference type="EMBL" id="CP025096">
    <property type="protein sequence ID" value="AUD03741.1"/>
    <property type="molecule type" value="Genomic_DNA"/>
</dbReference>
<keyword evidence="3 7" id="KW-0645">Protease</keyword>
<organism evidence="10 11">
    <name type="scientific">Spirosoma pollinicola</name>
    <dbReference type="NCBI Taxonomy" id="2057025"/>
    <lineage>
        <taxon>Bacteria</taxon>
        <taxon>Pseudomonadati</taxon>
        <taxon>Bacteroidota</taxon>
        <taxon>Cytophagia</taxon>
        <taxon>Cytophagales</taxon>
        <taxon>Cytophagaceae</taxon>
        <taxon>Spirosoma</taxon>
    </lineage>
</organism>
<dbReference type="EC" id="3.4.21.92" evidence="7"/>
<dbReference type="GO" id="GO:0009368">
    <property type="term" value="C:endopeptidase Clp complex"/>
    <property type="evidence" value="ECO:0007669"/>
    <property type="project" value="TreeGrafter"/>
</dbReference>
<accession>A0A2K8Z1L0</accession>
<feature type="active site" description="Nucleophile" evidence="7">
    <location>
        <position position="138"/>
    </location>
</feature>
<evidence type="ECO:0000256" key="9">
    <source>
        <dbReference type="RuleBase" id="RU003567"/>
    </source>
</evidence>
<comment type="catalytic activity">
    <reaction evidence="6 7 8">
        <text>Hydrolysis of proteins to small peptides in the presence of ATP and magnesium. alpha-casein is the usual test substrate. In the absence of ATP, only oligopeptides shorter than five residues are hydrolyzed (such as succinyl-Leu-Tyr-|-NHMec, and Leu-Tyr-Leu-|-Tyr-Trp, in which cleavage of the -Tyr-|-Leu- and -Tyr-|-Trp bonds also occurs).</text>
        <dbReference type="EC" id="3.4.21.92"/>
    </reaction>
</comment>
<protein>
    <recommendedName>
        <fullName evidence="7 9">ATP-dependent Clp protease proteolytic subunit</fullName>
        <ecNumber evidence="7">3.4.21.92</ecNumber>
    </recommendedName>
    <alternativeName>
        <fullName evidence="7">Endopeptidase Clp</fullName>
    </alternativeName>
</protein>
<dbReference type="HAMAP" id="MF_00444">
    <property type="entry name" value="ClpP"/>
    <property type="match status" value="1"/>
</dbReference>
<dbReference type="FunFam" id="3.90.226.10:FF:000002">
    <property type="entry name" value="ATP-dependent Clp protease proteolytic subunit"/>
    <property type="match status" value="1"/>
</dbReference>
<evidence type="ECO:0000256" key="4">
    <source>
        <dbReference type="ARBA" id="ARBA00022801"/>
    </source>
</evidence>
<dbReference type="GO" id="GO:0004176">
    <property type="term" value="F:ATP-dependent peptidase activity"/>
    <property type="evidence" value="ECO:0007669"/>
    <property type="project" value="InterPro"/>
</dbReference>
<proteinExistence type="inferred from homology"/>
<dbReference type="SUPFAM" id="SSF52096">
    <property type="entry name" value="ClpP/crotonase"/>
    <property type="match status" value="1"/>
</dbReference>
<keyword evidence="2 7" id="KW-0963">Cytoplasm</keyword>
<evidence type="ECO:0000256" key="5">
    <source>
        <dbReference type="ARBA" id="ARBA00022825"/>
    </source>
</evidence>
<dbReference type="NCBIfam" id="NF001368">
    <property type="entry name" value="PRK00277.1"/>
    <property type="match status" value="1"/>
</dbReference>
<evidence type="ECO:0000256" key="6">
    <source>
        <dbReference type="ARBA" id="ARBA00034021"/>
    </source>
</evidence>
<dbReference type="KEGG" id="spir:CWM47_19040"/>
<dbReference type="InterPro" id="IPR023562">
    <property type="entry name" value="ClpP/TepA"/>
</dbReference>
<dbReference type="Gene3D" id="3.90.226.10">
    <property type="entry name" value="2-enoyl-CoA Hydratase, Chain A, domain 1"/>
    <property type="match status" value="1"/>
</dbReference>
<gene>
    <name evidence="7" type="primary">clpP</name>
    <name evidence="10" type="ORF">CWM47_19040</name>
</gene>
<comment type="subcellular location">
    <subcellularLocation>
        <location evidence="7">Cytoplasm</location>
    </subcellularLocation>
</comment>
<dbReference type="InterPro" id="IPR033135">
    <property type="entry name" value="ClpP_His_AS"/>
</dbReference>
<dbReference type="PRINTS" id="PR00127">
    <property type="entry name" value="CLPPROTEASEP"/>
</dbReference>
<dbReference type="CDD" id="cd07017">
    <property type="entry name" value="S14_ClpP_2"/>
    <property type="match status" value="1"/>
</dbReference>
<dbReference type="RefSeq" id="WP_100989808.1">
    <property type="nucleotide sequence ID" value="NZ_CP025096.1"/>
</dbReference>
<evidence type="ECO:0000256" key="8">
    <source>
        <dbReference type="PROSITE-ProRule" id="PRU10086"/>
    </source>
</evidence>
<dbReference type="GO" id="GO:0005737">
    <property type="term" value="C:cytoplasm"/>
    <property type="evidence" value="ECO:0007669"/>
    <property type="project" value="UniProtKB-SubCell"/>
</dbReference>
<evidence type="ECO:0000256" key="3">
    <source>
        <dbReference type="ARBA" id="ARBA00022670"/>
    </source>
</evidence>
<comment type="similarity">
    <text evidence="1 7 9">Belongs to the peptidase S14 family.</text>
</comment>
<comment type="function">
    <text evidence="7">Cleaves peptides in various proteins in a process that requires ATP hydrolysis. Has a chymotrypsin-like activity. Plays a major role in the degradation of misfolded proteins.</text>
</comment>
<dbReference type="PANTHER" id="PTHR10381">
    <property type="entry name" value="ATP-DEPENDENT CLP PROTEASE PROTEOLYTIC SUBUNIT"/>
    <property type="match status" value="1"/>
</dbReference>
<dbReference type="AlphaFoldDB" id="A0A2K8Z1L0"/>
<dbReference type="Proteomes" id="UP000232883">
    <property type="component" value="Chromosome"/>
</dbReference>
<reference evidence="10 11" key="1">
    <citation type="submission" date="2017-11" db="EMBL/GenBank/DDBJ databases">
        <title>Taxonomic description and genome sequences of Spirosoma HA7 sp. nov., isolated from pollen microhabitat of Corylus avellana.</title>
        <authorList>
            <person name="Ambika Manirajan B."/>
            <person name="Suarez C."/>
            <person name="Ratering S."/>
            <person name="Geissler-Plaum R."/>
            <person name="Cardinale M."/>
            <person name="Sylvia S."/>
        </authorList>
    </citation>
    <scope>NUCLEOTIDE SEQUENCE [LARGE SCALE GENOMIC DNA]</scope>
    <source>
        <strain evidence="10 11">HA7</strain>
    </source>
</reference>
<dbReference type="PANTHER" id="PTHR10381:SF70">
    <property type="entry name" value="ATP-DEPENDENT CLP PROTEASE PROTEOLYTIC SUBUNIT"/>
    <property type="match status" value="1"/>
</dbReference>
<dbReference type="OrthoDB" id="9802800at2"/>
<feature type="active site" evidence="7 8">
    <location>
        <position position="163"/>
    </location>
</feature>
<dbReference type="InterPro" id="IPR029045">
    <property type="entry name" value="ClpP/crotonase-like_dom_sf"/>
</dbReference>
<dbReference type="GO" id="GO:0051117">
    <property type="term" value="F:ATPase binding"/>
    <property type="evidence" value="ECO:0007669"/>
    <property type="project" value="TreeGrafter"/>
</dbReference>
<dbReference type="InterPro" id="IPR001907">
    <property type="entry name" value="ClpP"/>
</dbReference>
<evidence type="ECO:0000313" key="11">
    <source>
        <dbReference type="Proteomes" id="UP000232883"/>
    </source>
</evidence>
<keyword evidence="4 7" id="KW-0378">Hydrolase</keyword>
<evidence type="ECO:0000256" key="7">
    <source>
        <dbReference type="HAMAP-Rule" id="MF_00444"/>
    </source>
</evidence>
<dbReference type="PROSITE" id="PS00382">
    <property type="entry name" value="CLP_PROTEASE_HIS"/>
    <property type="match status" value="1"/>
</dbReference>
<evidence type="ECO:0000256" key="2">
    <source>
        <dbReference type="ARBA" id="ARBA00022490"/>
    </source>
</evidence>
<dbReference type="GO" id="GO:0004252">
    <property type="term" value="F:serine-type endopeptidase activity"/>
    <property type="evidence" value="ECO:0007669"/>
    <property type="project" value="UniProtKB-UniRule"/>
</dbReference>
<evidence type="ECO:0000313" key="10">
    <source>
        <dbReference type="EMBL" id="AUD03741.1"/>
    </source>
</evidence>
<dbReference type="NCBIfam" id="NF009205">
    <property type="entry name" value="PRK12553.1"/>
    <property type="match status" value="1"/>
</dbReference>
<comment type="subunit">
    <text evidence="7">Fourteen ClpP subunits assemble into 2 heptameric rings which stack back to back to give a disk-like structure with a central cavity, resembling the structure of eukaryotic proteasomes.</text>
</comment>
<keyword evidence="11" id="KW-1185">Reference proteome</keyword>
<sequence length="234" mass="26238">MNYEKEFRNFAVNHMGLNGLTVDGYVKHTVENNSVENHKVDNMTRSVIEERPMNFREVDVFSRLMADRIIFMGLPVDDNIANIIVAQLLFLESADPKKDILMYLNSPGGSVYAGLGIYDTMQYVRPDVATVCTSLAASMGAVLLAGGAAGKRSALPHARVMIHQPSGGAQGTSKDMQVTMKEMLELEKDLYRILASHSGRTYEEIEQASDRDKWFRAEEAKEYGLIDEVLRREK</sequence>
<dbReference type="Pfam" id="PF00574">
    <property type="entry name" value="CLP_protease"/>
    <property type="match status" value="1"/>
</dbReference>
<name>A0A2K8Z1L0_9BACT</name>
<keyword evidence="5 7" id="KW-0720">Serine protease</keyword>